<sequence>MKLTIITPDKLAYEGDVTAVTVPGSAGSFQILKGHAAIVSTLDDGKVIIKDISSVEHVIIIKGGVVEVKDNNIIVLAEGIVQE</sequence>
<keyword evidence="12" id="KW-1185">Reference proteome</keyword>
<keyword evidence="7 9" id="KW-0139">CF(1)</keyword>
<dbReference type="PANTHER" id="PTHR13822">
    <property type="entry name" value="ATP SYNTHASE DELTA/EPSILON CHAIN"/>
    <property type="match status" value="1"/>
</dbReference>
<evidence type="ECO:0000313" key="12">
    <source>
        <dbReference type="Proteomes" id="UP000190150"/>
    </source>
</evidence>
<organism evidence="11 12">
    <name type="scientific">Sphingobacterium nematocida</name>
    <dbReference type="NCBI Taxonomy" id="1513896"/>
    <lineage>
        <taxon>Bacteria</taxon>
        <taxon>Pseudomonadati</taxon>
        <taxon>Bacteroidota</taxon>
        <taxon>Sphingobacteriia</taxon>
        <taxon>Sphingobacteriales</taxon>
        <taxon>Sphingobacteriaceae</taxon>
        <taxon>Sphingobacterium</taxon>
    </lineage>
</organism>
<comment type="subunit">
    <text evidence="9">F-type ATPases have 2 components, CF(1) - the catalytic core - and CF(0) - the membrane proton channel. CF(1) has five subunits: alpha(3), beta(3), gamma(1), delta(1), epsilon(1). CF(0) has three main subunits: a, b and c.</text>
</comment>
<dbReference type="SUPFAM" id="SSF51344">
    <property type="entry name" value="Epsilon subunit of F1F0-ATP synthase N-terminal domain"/>
    <property type="match status" value="1"/>
</dbReference>
<proteinExistence type="inferred from homology"/>
<name>A0A1T5E7L1_9SPHI</name>
<dbReference type="EMBL" id="FUZF01000010">
    <property type="protein sequence ID" value="SKB79825.1"/>
    <property type="molecule type" value="Genomic_DNA"/>
</dbReference>
<comment type="subcellular location">
    <subcellularLocation>
        <location evidence="2">Endomembrane system</location>
        <topology evidence="2">Peripheral membrane protein</topology>
    </subcellularLocation>
</comment>
<evidence type="ECO:0000259" key="10">
    <source>
        <dbReference type="Pfam" id="PF02823"/>
    </source>
</evidence>
<evidence type="ECO:0000256" key="3">
    <source>
        <dbReference type="ARBA" id="ARBA00005712"/>
    </source>
</evidence>
<dbReference type="PANTHER" id="PTHR13822:SF10">
    <property type="entry name" value="ATP SYNTHASE EPSILON CHAIN, CHLOROPLASTIC"/>
    <property type="match status" value="1"/>
</dbReference>
<dbReference type="STRING" id="1513896.SAMN05660841_02395"/>
<dbReference type="Pfam" id="PF02823">
    <property type="entry name" value="ATP-synt_DE_N"/>
    <property type="match status" value="1"/>
</dbReference>
<comment type="similarity">
    <text evidence="3 9">Belongs to the ATPase epsilon chain family.</text>
</comment>
<gene>
    <name evidence="11" type="ORF">SAMN05660841_02395</name>
</gene>
<dbReference type="GO" id="GO:0046933">
    <property type="term" value="F:proton-transporting ATP synthase activity, rotational mechanism"/>
    <property type="evidence" value="ECO:0007669"/>
    <property type="project" value="InterPro"/>
</dbReference>
<evidence type="ECO:0000313" key="11">
    <source>
        <dbReference type="EMBL" id="SKB79825.1"/>
    </source>
</evidence>
<dbReference type="NCBIfam" id="TIGR01216">
    <property type="entry name" value="ATP_synt_epsi"/>
    <property type="match status" value="1"/>
</dbReference>
<evidence type="ECO:0000256" key="7">
    <source>
        <dbReference type="ARBA" id="ARBA00023196"/>
    </source>
</evidence>
<keyword evidence="4 9" id="KW-0813">Transport</keyword>
<reference evidence="12" key="1">
    <citation type="submission" date="2017-02" db="EMBL/GenBank/DDBJ databases">
        <authorList>
            <person name="Varghese N."/>
            <person name="Submissions S."/>
        </authorList>
    </citation>
    <scope>NUCLEOTIDE SEQUENCE [LARGE SCALE GENOMIC DNA]</scope>
    <source>
        <strain evidence="12">DSM 24091</strain>
    </source>
</reference>
<feature type="domain" description="ATP synthase F1 complex delta/epsilon subunit N-terminal" evidence="10">
    <location>
        <begin position="1"/>
        <end position="78"/>
    </location>
</feature>
<accession>A0A1T5E7L1</accession>
<dbReference type="GO" id="GO:0012505">
    <property type="term" value="C:endomembrane system"/>
    <property type="evidence" value="ECO:0007669"/>
    <property type="project" value="UniProtKB-SubCell"/>
</dbReference>
<evidence type="ECO:0000256" key="4">
    <source>
        <dbReference type="ARBA" id="ARBA00022448"/>
    </source>
</evidence>
<comment type="function">
    <text evidence="1">Produces ATP from ADP in the presence of a proton gradient across the membrane.</text>
</comment>
<dbReference type="GO" id="GO:0045259">
    <property type="term" value="C:proton-transporting ATP synthase complex"/>
    <property type="evidence" value="ECO:0007669"/>
    <property type="project" value="UniProtKB-KW"/>
</dbReference>
<dbReference type="InterPro" id="IPR036771">
    <property type="entry name" value="ATPsynth_dsu/esu_N"/>
</dbReference>
<dbReference type="Gene3D" id="2.60.15.10">
    <property type="entry name" value="F0F1 ATP synthase delta/epsilon subunit, N-terminal"/>
    <property type="match status" value="1"/>
</dbReference>
<protein>
    <submittedName>
        <fullName evidence="11">F-type H+-transporting ATPase subunit epsilon</fullName>
    </submittedName>
</protein>
<evidence type="ECO:0000256" key="2">
    <source>
        <dbReference type="ARBA" id="ARBA00004184"/>
    </source>
</evidence>
<dbReference type="Proteomes" id="UP000190150">
    <property type="component" value="Unassembled WGS sequence"/>
</dbReference>
<keyword evidence="5 9" id="KW-0406">Ion transport</keyword>
<dbReference type="OrthoDB" id="5294255at2"/>
<dbReference type="InterPro" id="IPR001469">
    <property type="entry name" value="ATP_synth_F1_dsu/esu"/>
</dbReference>
<evidence type="ECO:0000256" key="8">
    <source>
        <dbReference type="ARBA" id="ARBA00023310"/>
    </source>
</evidence>
<dbReference type="RefSeq" id="WP_021071268.1">
    <property type="nucleotide sequence ID" value="NZ_FUZF01000010.1"/>
</dbReference>
<dbReference type="AlphaFoldDB" id="A0A1T5E7L1"/>
<evidence type="ECO:0000256" key="6">
    <source>
        <dbReference type="ARBA" id="ARBA00023136"/>
    </source>
</evidence>
<evidence type="ECO:0000256" key="1">
    <source>
        <dbReference type="ARBA" id="ARBA00003543"/>
    </source>
</evidence>
<dbReference type="CDD" id="cd12152">
    <property type="entry name" value="F1-ATPase_delta"/>
    <property type="match status" value="1"/>
</dbReference>
<evidence type="ECO:0000256" key="9">
    <source>
        <dbReference type="RuleBase" id="RU003656"/>
    </source>
</evidence>
<keyword evidence="6" id="KW-0472">Membrane</keyword>
<keyword evidence="8 9" id="KW-0066">ATP synthesis</keyword>
<evidence type="ECO:0000256" key="5">
    <source>
        <dbReference type="ARBA" id="ARBA00023065"/>
    </source>
</evidence>
<dbReference type="InterPro" id="IPR020546">
    <property type="entry name" value="ATP_synth_F1_dsu/esu_N"/>
</dbReference>